<evidence type="ECO:0000313" key="1">
    <source>
        <dbReference type="EMBL" id="QHS92343.1"/>
    </source>
</evidence>
<name>A0A6C0BM20_9ZZZZ</name>
<accession>A0A6C0BM20</accession>
<dbReference type="EMBL" id="MN739178">
    <property type="protein sequence ID" value="QHS92343.1"/>
    <property type="molecule type" value="Genomic_DNA"/>
</dbReference>
<proteinExistence type="predicted"/>
<dbReference type="AlphaFoldDB" id="A0A6C0BM20"/>
<reference evidence="1" key="1">
    <citation type="journal article" date="2020" name="Nature">
        <title>Giant virus diversity and host interactions through global metagenomics.</title>
        <authorList>
            <person name="Schulz F."/>
            <person name="Roux S."/>
            <person name="Paez-Espino D."/>
            <person name="Jungbluth S."/>
            <person name="Walsh D.A."/>
            <person name="Denef V.J."/>
            <person name="McMahon K.D."/>
            <person name="Konstantinidis K.T."/>
            <person name="Eloe-Fadrosh E.A."/>
            <person name="Kyrpides N.C."/>
            <person name="Woyke T."/>
        </authorList>
    </citation>
    <scope>NUCLEOTIDE SEQUENCE</scope>
    <source>
        <strain evidence="1">GVMAG-M-3300014204-73</strain>
    </source>
</reference>
<sequence>MDQEASVDKLQTWQSCSLLIACVSNHETQTKDKTFARGIASDTTLKNVKRFPMIQSLNQLFELVKQLQSAI</sequence>
<organism evidence="1">
    <name type="scientific">viral metagenome</name>
    <dbReference type="NCBI Taxonomy" id="1070528"/>
    <lineage>
        <taxon>unclassified sequences</taxon>
        <taxon>metagenomes</taxon>
        <taxon>organismal metagenomes</taxon>
    </lineage>
</organism>
<protein>
    <submittedName>
        <fullName evidence="1">Uncharacterized protein</fullName>
    </submittedName>
</protein>